<dbReference type="EMBL" id="CACVKT020010252">
    <property type="protein sequence ID" value="CAC5425566.1"/>
    <property type="molecule type" value="Genomic_DNA"/>
</dbReference>
<evidence type="ECO:0000256" key="1">
    <source>
        <dbReference type="ARBA" id="ARBA00004141"/>
    </source>
</evidence>
<dbReference type="PANTHER" id="PTHR10671:SF108">
    <property type="entry name" value="CLAUDIN FAMILY PROTEIN-RELATED"/>
    <property type="match status" value="1"/>
</dbReference>
<keyword evidence="3 5" id="KW-1133">Transmembrane helix</keyword>
<dbReference type="InterPro" id="IPR050579">
    <property type="entry name" value="PMP-22/EMP/MP20-like"/>
</dbReference>
<keyword evidence="4 5" id="KW-0472">Membrane</keyword>
<sequence length="191" mass="20591">MGVVDDFKGASIFCKVAFILLLIATLFTCISYTTTDWVYNDLGAAPLHWGLWRICGETEVPVTGCESIDGWANDWYGVVQAFVTFGFFGILVSFFLVVLYIFVGKCQKNGEVAIAVAIICIATGVFYLIGIIIFGAKVNDKWVEDAATDYKFGYLFTLSIIAFLLEIVAGVLMIMEGKGGGGGEGGTKPSA</sequence>
<accession>A0A6J8F1A7</accession>
<dbReference type="Proteomes" id="UP000507470">
    <property type="component" value="Unassembled WGS sequence"/>
</dbReference>
<evidence type="ECO:0000313" key="6">
    <source>
        <dbReference type="EMBL" id="CAC5425566.1"/>
    </source>
</evidence>
<keyword evidence="2 5" id="KW-0812">Transmembrane</keyword>
<name>A0A6J8F1A7_MYTCO</name>
<organism evidence="6 7">
    <name type="scientific">Mytilus coruscus</name>
    <name type="common">Sea mussel</name>
    <dbReference type="NCBI Taxonomy" id="42192"/>
    <lineage>
        <taxon>Eukaryota</taxon>
        <taxon>Metazoa</taxon>
        <taxon>Spiralia</taxon>
        <taxon>Lophotrochozoa</taxon>
        <taxon>Mollusca</taxon>
        <taxon>Bivalvia</taxon>
        <taxon>Autobranchia</taxon>
        <taxon>Pteriomorphia</taxon>
        <taxon>Mytilida</taxon>
        <taxon>Mytiloidea</taxon>
        <taxon>Mytilidae</taxon>
        <taxon>Mytilinae</taxon>
        <taxon>Mytilus</taxon>
    </lineage>
</organism>
<protein>
    <submittedName>
        <fullName evidence="6">CACNG5</fullName>
    </submittedName>
</protein>
<dbReference type="Pfam" id="PF00822">
    <property type="entry name" value="PMP22_Claudin"/>
    <property type="match status" value="1"/>
</dbReference>
<dbReference type="PANTHER" id="PTHR10671">
    <property type="entry name" value="EPITHELIAL MEMBRANE PROTEIN-RELATED"/>
    <property type="match status" value="1"/>
</dbReference>
<gene>
    <name evidence="6" type="ORF">MCOR_57373</name>
</gene>
<evidence type="ECO:0000256" key="4">
    <source>
        <dbReference type="ARBA" id="ARBA00023136"/>
    </source>
</evidence>
<reference evidence="6 7" key="1">
    <citation type="submission" date="2020-06" db="EMBL/GenBank/DDBJ databases">
        <authorList>
            <person name="Li R."/>
            <person name="Bekaert M."/>
        </authorList>
    </citation>
    <scope>NUCLEOTIDE SEQUENCE [LARGE SCALE GENOMIC DNA]</scope>
    <source>
        <strain evidence="7">wild</strain>
    </source>
</reference>
<dbReference type="OrthoDB" id="6152343at2759"/>
<evidence type="ECO:0000256" key="3">
    <source>
        <dbReference type="ARBA" id="ARBA00022989"/>
    </source>
</evidence>
<evidence type="ECO:0000313" key="7">
    <source>
        <dbReference type="Proteomes" id="UP000507470"/>
    </source>
</evidence>
<feature type="transmembrane region" description="Helical" evidence="5">
    <location>
        <begin position="81"/>
        <end position="103"/>
    </location>
</feature>
<dbReference type="InterPro" id="IPR004031">
    <property type="entry name" value="PMP22/EMP/MP20/Claudin"/>
</dbReference>
<dbReference type="Gene3D" id="1.20.140.150">
    <property type="match status" value="1"/>
</dbReference>
<keyword evidence="7" id="KW-1185">Reference proteome</keyword>
<evidence type="ECO:0000256" key="2">
    <source>
        <dbReference type="ARBA" id="ARBA00022692"/>
    </source>
</evidence>
<proteinExistence type="predicted"/>
<feature type="transmembrane region" description="Helical" evidence="5">
    <location>
        <begin position="154"/>
        <end position="175"/>
    </location>
</feature>
<feature type="transmembrane region" description="Helical" evidence="5">
    <location>
        <begin position="12"/>
        <end position="33"/>
    </location>
</feature>
<dbReference type="AlphaFoldDB" id="A0A6J8F1A7"/>
<comment type="subcellular location">
    <subcellularLocation>
        <location evidence="1">Membrane</location>
        <topology evidence="1">Multi-pass membrane protein</topology>
    </subcellularLocation>
</comment>
<dbReference type="GO" id="GO:0005886">
    <property type="term" value="C:plasma membrane"/>
    <property type="evidence" value="ECO:0007669"/>
    <property type="project" value="TreeGrafter"/>
</dbReference>
<feature type="transmembrane region" description="Helical" evidence="5">
    <location>
        <begin position="112"/>
        <end position="134"/>
    </location>
</feature>
<evidence type="ECO:0000256" key="5">
    <source>
        <dbReference type="SAM" id="Phobius"/>
    </source>
</evidence>